<gene>
    <name evidence="1" type="ORF">KCV03_g64</name>
</gene>
<reference evidence="1" key="2">
    <citation type="submission" date="2021-08" db="EMBL/GenBank/DDBJ databases">
        <authorList>
            <person name="Gostincar C."/>
            <person name="Sun X."/>
            <person name="Song Z."/>
            <person name="Gunde-Cimerman N."/>
        </authorList>
    </citation>
    <scope>NUCLEOTIDE SEQUENCE</scope>
    <source>
        <strain evidence="1">EXF-8016</strain>
    </source>
</reference>
<evidence type="ECO:0000313" key="1">
    <source>
        <dbReference type="EMBL" id="KAH0238015.1"/>
    </source>
</evidence>
<dbReference type="AlphaFoldDB" id="A0A9P8GQP9"/>
<name>A0A9P8GQP9_AURME</name>
<protein>
    <submittedName>
        <fullName evidence="1">Uncharacterized protein</fullName>
    </submittedName>
</protein>
<comment type="caution">
    <text evidence="1">The sequence shown here is derived from an EMBL/GenBank/DDBJ whole genome shotgun (WGS) entry which is preliminary data.</text>
</comment>
<evidence type="ECO:0000313" key="2">
    <source>
        <dbReference type="Proteomes" id="UP000767238"/>
    </source>
</evidence>
<accession>A0A9P8GQP9</accession>
<proteinExistence type="predicted"/>
<feature type="non-terminal residue" evidence="1">
    <location>
        <position position="101"/>
    </location>
</feature>
<sequence>MGHLPVSSANADGRDAKLFCDQSCNLGWYGFNDHCKSTRLLYCQCVLVLSLGSKANVSEDRDAGGCDLLDGRSHLSAAFELDTVDAASLDHGDCGLKGLVG</sequence>
<reference evidence="1" key="1">
    <citation type="journal article" date="2021" name="J Fungi (Basel)">
        <title>Virulence traits and population genomics of the black yeast Aureobasidium melanogenum.</title>
        <authorList>
            <person name="Cernosa A."/>
            <person name="Sun X."/>
            <person name="Gostincar C."/>
            <person name="Fang C."/>
            <person name="Gunde-Cimerman N."/>
            <person name="Song Z."/>
        </authorList>
    </citation>
    <scope>NUCLEOTIDE SEQUENCE</scope>
    <source>
        <strain evidence="1">EXF-8016</strain>
    </source>
</reference>
<dbReference type="Proteomes" id="UP000767238">
    <property type="component" value="Unassembled WGS sequence"/>
</dbReference>
<organism evidence="1 2">
    <name type="scientific">Aureobasidium melanogenum</name>
    <name type="common">Aureobasidium pullulans var. melanogenum</name>
    <dbReference type="NCBI Taxonomy" id="46634"/>
    <lineage>
        <taxon>Eukaryota</taxon>
        <taxon>Fungi</taxon>
        <taxon>Dikarya</taxon>
        <taxon>Ascomycota</taxon>
        <taxon>Pezizomycotina</taxon>
        <taxon>Dothideomycetes</taxon>
        <taxon>Dothideomycetidae</taxon>
        <taxon>Dothideales</taxon>
        <taxon>Saccotheciaceae</taxon>
        <taxon>Aureobasidium</taxon>
    </lineage>
</organism>
<dbReference type="EMBL" id="JAHFYH010000001">
    <property type="protein sequence ID" value="KAH0238015.1"/>
    <property type="molecule type" value="Genomic_DNA"/>
</dbReference>